<accession>A0A2W5F5E4</accession>
<comment type="caution">
    <text evidence="1">The sequence shown here is derived from an EMBL/GenBank/DDBJ whole genome shotgun (WGS) entry which is preliminary data.</text>
</comment>
<organism evidence="1 2">
    <name type="scientific">Pseudopedobacter saltans</name>
    <dbReference type="NCBI Taxonomy" id="151895"/>
    <lineage>
        <taxon>Bacteria</taxon>
        <taxon>Pseudomonadati</taxon>
        <taxon>Bacteroidota</taxon>
        <taxon>Sphingobacteriia</taxon>
        <taxon>Sphingobacteriales</taxon>
        <taxon>Sphingobacteriaceae</taxon>
        <taxon>Pseudopedobacter</taxon>
    </lineage>
</organism>
<gene>
    <name evidence="1" type="ORF">DI598_07645</name>
</gene>
<name>A0A2W5F5E4_9SPHI</name>
<reference evidence="1 2" key="1">
    <citation type="submission" date="2017-11" db="EMBL/GenBank/DDBJ databases">
        <title>Infants hospitalized years apart are colonized by the same room-sourced microbial strains.</title>
        <authorList>
            <person name="Brooks B."/>
            <person name="Olm M.R."/>
            <person name="Firek B.A."/>
            <person name="Baker R."/>
            <person name="Thomas B.C."/>
            <person name="Morowitz M.J."/>
            <person name="Banfield J.F."/>
        </authorList>
    </citation>
    <scope>NUCLEOTIDE SEQUENCE [LARGE SCALE GENOMIC DNA]</scope>
    <source>
        <strain evidence="1">S2_009_000_R2_76</strain>
    </source>
</reference>
<dbReference type="EMBL" id="QFOI01000108">
    <property type="protein sequence ID" value="PZP49504.1"/>
    <property type="molecule type" value="Genomic_DNA"/>
</dbReference>
<evidence type="ECO:0000313" key="2">
    <source>
        <dbReference type="Proteomes" id="UP000249645"/>
    </source>
</evidence>
<dbReference type="Proteomes" id="UP000249645">
    <property type="component" value="Unassembled WGS sequence"/>
</dbReference>
<dbReference type="AlphaFoldDB" id="A0A2W5F5E4"/>
<proteinExistence type="predicted"/>
<sequence>MVVNDIKNEKNNDLLLEKIFSGKIIMDYKDIDLRQKLTTIIQKLIDQDFTGLVQLLYKIDVSEQALKSKLRNAPLEQSANVIVDAILERLSEKNKTKDSFHFDVDNIPEDERW</sequence>
<protein>
    <submittedName>
        <fullName evidence="1">Uncharacterized protein</fullName>
    </submittedName>
</protein>
<evidence type="ECO:0000313" key="1">
    <source>
        <dbReference type="EMBL" id="PZP49504.1"/>
    </source>
</evidence>